<dbReference type="GeneID" id="24140134"/>
<reference evidence="7 8" key="1">
    <citation type="journal article" date="2013" name="PLoS Genet.">
        <title>Distinctive expansion of potential virulence genes in the genome of the oomycete fish pathogen Saprolegnia parasitica.</title>
        <authorList>
            <person name="Jiang R.H."/>
            <person name="de Bruijn I."/>
            <person name="Haas B.J."/>
            <person name="Belmonte R."/>
            <person name="Lobach L."/>
            <person name="Christie J."/>
            <person name="van den Ackerveken G."/>
            <person name="Bottin A."/>
            <person name="Bulone V."/>
            <person name="Diaz-Moreno S.M."/>
            <person name="Dumas B."/>
            <person name="Fan L."/>
            <person name="Gaulin E."/>
            <person name="Govers F."/>
            <person name="Grenville-Briggs L.J."/>
            <person name="Horner N.R."/>
            <person name="Levin J.Z."/>
            <person name="Mammella M."/>
            <person name="Meijer H.J."/>
            <person name="Morris P."/>
            <person name="Nusbaum C."/>
            <person name="Oome S."/>
            <person name="Phillips A.J."/>
            <person name="van Rooyen D."/>
            <person name="Rzeszutek E."/>
            <person name="Saraiva M."/>
            <person name="Secombes C.J."/>
            <person name="Seidl M.F."/>
            <person name="Snel B."/>
            <person name="Stassen J.H."/>
            <person name="Sykes S."/>
            <person name="Tripathy S."/>
            <person name="van den Berg H."/>
            <person name="Vega-Arreguin J.C."/>
            <person name="Wawra S."/>
            <person name="Young S.K."/>
            <person name="Zeng Q."/>
            <person name="Dieguez-Uribeondo J."/>
            <person name="Russ C."/>
            <person name="Tyler B.M."/>
            <person name="van West P."/>
        </authorList>
    </citation>
    <scope>NUCLEOTIDE SEQUENCE [LARGE SCALE GENOMIC DNA]</scope>
    <source>
        <strain evidence="7 8">CBS 223.65</strain>
    </source>
</reference>
<feature type="domain" description="ABC transporter" evidence="6">
    <location>
        <begin position="39"/>
        <end position="70"/>
    </location>
</feature>
<dbReference type="EMBL" id="KK584520">
    <property type="protein sequence ID" value="KDO15852.1"/>
    <property type="molecule type" value="Genomic_DNA"/>
</dbReference>
<dbReference type="InterPro" id="IPR050835">
    <property type="entry name" value="ABC_transporter_sub-D"/>
</dbReference>
<dbReference type="GO" id="GO:0005324">
    <property type="term" value="F:long-chain fatty acid transmembrane transporter activity"/>
    <property type="evidence" value="ECO:0007669"/>
    <property type="project" value="TreeGrafter"/>
</dbReference>
<dbReference type="VEuPathDB" id="FungiDB:SPRG_18611"/>
<protein>
    <recommendedName>
        <fullName evidence="6">ABC transporter domain-containing protein</fullName>
    </recommendedName>
</protein>
<accession>A0A067BM99</accession>
<evidence type="ECO:0000256" key="1">
    <source>
        <dbReference type="ARBA" id="ARBA00008575"/>
    </source>
</evidence>
<dbReference type="GO" id="GO:0006635">
    <property type="term" value="P:fatty acid beta-oxidation"/>
    <property type="evidence" value="ECO:0007669"/>
    <property type="project" value="TreeGrafter"/>
</dbReference>
<dbReference type="Pfam" id="PF00005">
    <property type="entry name" value="ABC_tran"/>
    <property type="match status" value="1"/>
</dbReference>
<evidence type="ECO:0000313" key="7">
    <source>
        <dbReference type="EMBL" id="KDO15852.1"/>
    </source>
</evidence>
<dbReference type="InterPro" id="IPR027417">
    <property type="entry name" value="P-loop_NTPase"/>
</dbReference>
<keyword evidence="3" id="KW-0812">Transmembrane</keyword>
<dbReference type="InterPro" id="IPR003439">
    <property type="entry name" value="ABC_transporter-like_ATP-bd"/>
</dbReference>
<name>A0A067BM99_SAPPC</name>
<dbReference type="GO" id="GO:0042626">
    <property type="term" value="F:ATPase-coupled transmembrane transporter activity"/>
    <property type="evidence" value="ECO:0007669"/>
    <property type="project" value="TreeGrafter"/>
</dbReference>
<organism evidence="7 8">
    <name type="scientific">Saprolegnia parasitica (strain CBS 223.65)</name>
    <dbReference type="NCBI Taxonomy" id="695850"/>
    <lineage>
        <taxon>Eukaryota</taxon>
        <taxon>Sar</taxon>
        <taxon>Stramenopiles</taxon>
        <taxon>Oomycota</taxon>
        <taxon>Saprolegniomycetes</taxon>
        <taxon>Saprolegniales</taxon>
        <taxon>Saprolegniaceae</taxon>
        <taxon>Saprolegnia</taxon>
    </lineage>
</organism>
<dbReference type="GO" id="GO:0005778">
    <property type="term" value="C:peroxisomal membrane"/>
    <property type="evidence" value="ECO:0007669"/>
    <property type="project" value="TreeGrafter"/>
</dbReference>
<dbReference type="Proteomes" id="UP000030745">
    <property type="component" value="Unassembled WGS sequence"/>
</dbReference>
<evidence type="ECO:0000256" key="2">
    <source>
        <dbReference type="ARBA" id="ARBA00022448"/>
    </source>
</evidence>
<proteinExistence type="inferred from homology"/>
<evidence type="ECO:0000256" key="3">
    <source>
        <dbReference type="ARBA" id="ARBA00022692"/>
    </source>
</evidence>
<evidence type="ECO:0000259" key="6">
    <source>
        <dbReference type="Pfam" id="PF00005"/>
    </source>
</evidence>
<dbReference type="STRING" id="695850.A0A067BM99"/>
<dbReference type="AlphaFoldDB" id="A0A067BM99"/>
<evidence type="ECO:0000313" key="8">
    <source>
        <dbReference type="Proteomes" id="UP000030745"/>
    </source>
</evidence>
<sequence length="130" mass="14885">MEAAKKSDDDLLELLKLVQLEYLVTRDDEDPWGVVKDWSDVLSGGEKQRVAMARLFYHAPQFAILDECTSAVSVDVEGLMYDYCKSQGITLFTVSHRKSLWSYHDYVLKFDGRGAYEFRRIEESDAAFGS</sequence>
<dbReference type="RefSeq" id="XP_012213441.1">
    <property type="nucleotide sequence ID" value="XM_012358051.1"/>
</dbReference>
<keyword evidence="2" id="KW-0813">Transport</keyword>
<dbReference type="GO" id="GO:0016887">
    <property type="term" value="F:ATP hydrolysis activity"/>
    <property type="evidence" value="ECO:0007669"/>
    <property type="project" value="InterPro"/>
</dbReference>
<dbReference type="GO" id="GO:0015910">
    <property type="term" value="P:long-chain fatty acid import into peroxisome"/>
    <property type="evidence" value="ECO:0007669"/>
    <property type="project" value="TreeGrafter"/>
</dbReference>
<dbReference type="GO" id="GO:0007031">
    <property type="term" value="P:peroxisome organization"/>
    <property type="evidence" value="ECO:0007669"/>
    <property type="project" value="TreeGrafter"/>
</dbReference>
<dbReference type="KEGG" id="spar:SPRG_18611"/>
<evidence type="ECO:0000256" key="4">
    <source>
        <dbReference type="ARBA" id="ARBA00022989"/>
    </source>
</evidence>
<gene>
    <name evidence="7" type="ORF">SPRG_18611</name>
</gene>
<dbReference type="PANTHER" id="PTHR11384:SF67">
    <property type="entry name" value="ATP-BINDING CASSETTE SUB-FAMILY D MEMBER 1"/>
    <property type="match status" value="1"/>
</dbReference>
<keyword evidence="4" id="KW-1133">Transmembrane helix</keyword>
<keyword evidence="5" id="KW-0472">Membrane</keyword>
<dbReference type="SUPFAM" id="SSF52540">
    <property type="entry name" value="P-loop containing nucleoside triphosphate hydrolases"/>
    <property type="match status" value="1"/>
</dbReference>
<comment type="similarity">
    <text evidence="1">Belongs to the ABC transporter superfamily. ABCD family. Peroxisomal fatty acyl CoA transporter (TC 3.A.1.203) subfamily.</text>
</comment>
<dbReference type="GO" id="GO:0042760">
    <property type="term" value="P:very long-chain fatty acid catabolic process"/>
    <property type="evidence" value="ECO:0007669"/>
    <property type="project" value="TreeGrafter"/>
</dbReference>
<dbReference type="GO" id="GO:0005524">
    <property type="term" value="F:ATP binding"/>
    <property type="evidence" value="ECO:0007669"/>
    <property type="project" value="InterPro"/>
</dbReference>
<keyword evidence="8" id="KW-1185">Reference proteome</keyword>
<dbReference type="OrthoDB" id="422637at2759"/>
<dbReference type="Gene3D" id="3.40.50.300">
    <property type="entry name" value="P-loop containing nucleotide triphosphate hydrolases"/>
    <property type="match status" value="1"/>
</dbReference>
<evidence type="ECO:0000256" key="5">
    <source>
        <dbReference type="ARBA" id="ARBA00023136"/>
    </source>
</evidence>
<dbReference type="OMA" id="RDDEDPW"/>
<dbReference type="PANTHER" id="PTHR11384">
    <property type="entry name" value="ATP-BINDING CASSETTE, SUB-FAMILY D MEMBER"/>
    <property type="match status" value="1"/>
</dbReference>